<reference evidence="4" key="3">
    <citation type="submission" date="2025-09" db="UniProtKB">
        <authorList>
            <consortium name="Ensembl"/>
        </authorList>
    </citation>
    <scope>IDENTIFICATION</scope>
</reference>
<dbReference type="FunCoup" id="A0A803U076">
    <property type="interactions" value="490"/>
</dbReference>
<evidence type="ECO:0000313" key="5">
    <source>
        <dbReference type="Proteomes" id="UP000001646"/>
    </source>
</evidence>
<feature type="domain" description="SHSP" evidence="3">
    <location>
        <begin position="139"/>
        <end position="250"/>
    </location>
</feature>
<keyword evidence="5" id="KW-1185">Reference proteome</keyword>
<evidence type="ECO:0000259" key="3">
    <source>
        <dbReference type="PROSITE" id="PS01031"/>
    </source>
</evidence>
<dbReference type="InterPro" id="IPR003090">
    <property type="entry name" value="Alpha-crystallin_N"/>
</dbReference>
<evidence type="ECO:0000256" key="2">
    <source>
        <dbReference type="RuleBase" id="RU003616"/>
    </source>
</evidence>
<evidence type="ECO:0000256" key="1">
    <source>
        <dbReference type="PROSITE-ProRule" id="PRU00285"/>
    </source>
</evidence>
<dbReference type="GO" id="GO:0051082">
    <property type="term" value="F:unfolded protein binding"/>
    <property type="evidence" value="ECO:0000318"/>
    <property type="project" value="GO_Central"/>
</dbReference>
<dbReference type="GO" id="GO:0043066">
    <property type="term" value="P:negative regulation of apoptotic process"/>
    <property type="evidence" value="ECO:0000318"/>
    <property type="project" value="GO_Central"/>
</dbReference>
<dbReference type="Pfam" id="PF00011">
    <property type="entry name" value="HSP20"/>
    <property type="match status" value="1"/>
</dbReference>
<dbReference type="InterPro" id="IPR002068">
    <property type="entry name" value="A-crystallin/Hsp20_dom"/>
</dbReference>
<dbReference type="PRINTS" id="PR00299">
    <property type="entry name" value="ACRYSTALLIN"/>
</dbReference>
<dbReference type="PROSITE" id="PS01031">
    <property type="entry name" value="SHSP"/>
    <property type="match status" value="1"/>
</dbReference>
<gene>
    <name evidence="4" type="primary">hspb6</name>
</gene>
<dbReference type="GO" id="GO:0005634">
    <property type="term" value="C:nucleus"/>
    <property type="evidence" value="ECO:0000318"/>
    <property type="project" value="GO_Central"/>
</dbReference>
<organism evidence="4 5">
    <name type="scientific">Anolis carolinensis</name>
    <name type="common">Green anole</name>
    <name type="synonym">American chameleon</name>
    <dbReference type="NCBI Taxonomy" id="28377"/>
    <lineage>
        <taxon>Eukaryota</taxon>
        <taxon>Metazoa</taxon>
        <taxon>Chordata</taxon>
        <taxon>Craniata</taxon>
        <taxon>Vertebrata</taxon>
        <taxon>Euteleostomi</taxon>
        <taxon>Lepidosauria</taxon>
        <taxon>Squamata</taxon>
        <taxon>Bifurcata</taxon>
        <taxon>Unidentata</taxon>
        <taxon>Episquamata</taxon>
        <taxon>Toxicofera</taxon>
        <taxon>Iguania</taxon>
        <taxon>Dactyloidae</taxon>
        <taxon>Anolis</taxon>
    </lineage>
</organism>
<dbReference type="KEGG" id="acs:100556405"/>
<dbReference type="GO" id="GO:0042026">
    <property type="term" value="P:protein refolding"/>
    <property type="evidence" value="ECO:0000318"/>
    <property type="project" value="GO_Central"/>
</dbReference>
<dbReference type="AlphaFoldDB" id="A0A803U076"/>
<evidence type="ECO:0000313" key="4">
    <source>
        <dbReference type="Ensembl" id="ENSACAP00000040866.1"/>
    </source>
</evidence>
<dbReference type="InterPro" id="IPR001436">
    <property type="entry name" value="Alpha-crystallin/sHSP_animal"/>
</dbReference>
<dbReference type="CDD" id="cd06478">
    <property type="entry name" value="ACD_HspB4-5-6"/>
    <property type="match status" value="1"/>
</dbReference>
<dbReference type="OrthoDB" id="1431247at2759"/>
<dbReference type="Pfam" id="PF00525">
    <property type="entry name" value="Crystallin"/>
    <property type="match status" value="1"/>
</dbReference>
<accession>A0A803U076</accession>
<dbReference type="SUPFAM" id="SSF49764">
    <property type="entry name" value="HSP20-like chaperones"/>
    <property type="match status" value="1"/>
</dbReference>
<dbReference type="GO" id="GO:0009408">
    <property type="term" value="P:response to heat"/>
    <property type="evidence" value="ECO:0000318"/>
    <property type="project" value="GO_Central"/>
</dbReference>
<dbReference type="GeneID" id="100556405"/>
<proteinExistence type="inferred from homology"/>
<dbReference type="InterPro" id="IPR008978">
    <property type="entry name" value="HSP20-like_chaperone"/>
</dbReference>
<dbReference type="PANTHER" id="PTHR45640:SF36">
    <property type="entry name" value="HEAT SHOCK PROTEIN BETA-6"/>
    <property type="match status" value="1"/>
</dbReference>
<dbReference type="CTD" id="126393"/>
<dbReference type="GeneTree" id="ENSGT00940000161100"/>
<dbReference type="Proteomes" id="UP000001646">
    <property type="component" value="Unplaced"/>
</dbReference>
<name>A0A803U076_ANOCA</name>
<dbReference type="PANTHER" id="PTHR45640">
    <property type="entry name" value="HEAT SHOCK PROTEIN HSP-12.2-RELATED"/>
    <property type="match status" value="1"/>
</dbReference>
<sequence length="258" mass="28843">MRYLELPETLFRTERERTEALAPPRAFLEQAIGSPSPRAPPRSLSALLAYSSDGYKSERGARPQDTFFLGELCVARRKSRDGIAGMDIAISHPWLRRAMGFPSMMPSLFPGRLFDQRFGEGLLESDLFSPTLSPYYMMRAPSVHVPETGLSEMKMDKDKFSVLLDVKHFSPEELNVKVVGDYIEVHAKHEERPDEHGYISREFHRRYMIPKGVDPAAITSALSPDGVLSITAPTAQAIAGQERSIPITRQEKPAVAGK</sequence>
<reference evidence="4" key="1">
    <citation type="submission" date="2009-12" db="EMBL/GenBank/DDBJ databases">
        <title>The Genome Sequence of Anolis carolinensis (Green Anole Lizard).</title>
        <authorList>
            <consortium name="The Genome Sequencing Platform"/>
            <person name="Di Palma F."/>
            <person name="Alfoldi J."/>
            <person name="Heiman D."/>
            <person name="Young S."/>
            <person name="Grabherr M."/>
            <person name="Johnson J."/>
            <person name="Lander E.S."/>
            <person name="Lindblad-Toh K."/>
        </authorList>
    </citation>
    <scope>NUCLEOTIDE SEQUENCE [LARGE SCALE GENOMIC DNA]</scope>
    <source>
        <strain evidence="4">JBL SC #1</strain>
    </source>
</reference>
<protein>
    <recommendedName>
        <fullName evidence="3">SHSP domain-containing protein</fullName>
    </recommendedName>
</protein>
<dbReference type="InParanoid" id="A0A803U076"/>
<dbReference type="Gene3D" id="2.60.40.790">
    <property type="match status" value="1"/>
</dbReference>
<comment type="similarity">
    <text evidence="1 2">Belongs to the small heat shock protein (HSP20) family.</text>
</comment>
<dbReference type="GO" id="GO:0005212">
    <property type="term" value="F:structural constituent of eye lens"/>
    <property type="evidence" value="ECO:0007669"/>
    <property type="project" value="InterPro"/>
</dbReference>
<dbReference type="Ensembl" id="ENSACAT00000044997.1">
    <property type="protein sequence ID" value="ENSACAP00000040866.1"/>
    <property type="gene ID" value="ENSACAG00000037854.1"/>
</dbReference>
<reference evidence="4" key="2">
    <citation type="submission" date="2025-08" db="UniProtKB">
        <authorList>
            <consortium name="Ensembl"/>
        </authorList>
    </citation>
    <scope>IDENTIFICATION</scope>
</reference>
<dbReference type="GO" id="GO:0005737">
    <property type="term" value="C:cytoplasm"/>
    <property type="evidence" value="ECO:0000318"/>
    <property type="project" value="GO_Central"/>
</dbReference>